<dbReference type="AlphaFoldDB" id="A0A0F9IRW8"/>
<protein>
    <submittedName>
        <fullName evidence="2">Uncharacterized protein</fullName>
    </submittedName>
</protein>
<organism evidence="2">
    <name type="scientific">marine sediment metagenome</name>
    <dbReference type="NCBI Taxonomy" id="412755"/>
    <lineage>
        <taxon>unclassified sequences</taxon>
        <taxon>metagenomes</taxon>
        <taxon>ecological metagenomes</taxon>
    </lineage>
</organism>
<evidence type="ECO:0000256" key="1">
    <source>
        <dbReference type="SAM" id="Phobius"/>
    </source>
</evidence>
<proteinExistence type="predicted"/>
<sequence>MTRRFRVTAWAYTATVILVTVVVMQVYGVWNQRVGAFQERAERREVVDSLLVVELLEHTDSIVAAIALQTAFLFLYQRDSILRARRAECGPLVVC</sequence>
<keyword evidence="1" id="KW-1133">Transmembrane helix</keyword>
<dbReference type="EMBL" id="LAZR01013293">
    <property type="protein sequence ID" value="KKM22634.1"/>
    <property type="molecule type" value="Genomic_DNA"/>
</dbReference>
<accession>A0A0F9IRW8</accession>
<reference evidence="2" key="1">
    <citation type="journal article" date="2015" name="Nature">
        <title>Complex archaea that bridge the gap between prokaryotes and eukaryotes.</title>
        <authorList>
            <person name="Spang A."/>
            <person name="Saw J.H."/>
            <person name="Jorgensen S.L."/>
            <person name="Zaremba-Niedzwiedzka K."/>
            <person name="Martijn J."/>
            <person name="Lind A.E."/>
            <person name="van Eijk R."/>
            <person name="Schleper C."/>
            <person name="Guy L."/>
            <person name="Ettema T.J."/>
        </authorList>
    </citation>
    <scope>NUCLEOTIDE SEQUENCE</scope>
</reference>
<feature type="transmembrane region" description="Helical" evidence="1">
    <location>
        <begin position="7"/>
        <end position="30"/>
    </location>
</feature>
<evidence type="ECO:0000313" key="2">
    <source>
        <dbReference type="EMBL" id="KKM22634.1"/>
    </source>
</evidence>
<gene>
    <name evidence="2" type="ORF">LCGC14_1623260</name>
</gene>
<comment type="caution">
    <text evidence="2">The sequence shown here is derived from an EMBL/GenBank/DDBJ whole genome shotgun (WGS) entry which is preliminary data.</text>
</comment>
<keyword evidence="1" id="KW-0472">Membrane</keyword>
<keyword evidence="1" id="KW-0812">Transmembrane</keyword>
<feature type="transmembrane region" description="Helical" evidence="1">
    <location>
        <begin position="50"/>
        <end position="76"/>
    </location>
</feature>
<name>A0A0F9IRW8_9ZZZZ</name>